<dbReference type="GO" id="GO:0006405">
    <property type="term" value="P:RNA export from nucleus"/>
    <property type="evidence" value="ECO:0007669"/>
    <property type="project" value="TreeGrafter"/>
</dbReference>
<keyword evidence="3" id="KW-0539">Nucleus</keyword>
<accession>A0A2H8TZ79</accession>
<dbReference type="Pfam" id="PF13634">
    <property type="entry name" value="Nucleoporin_FG"/>
    <property type="match status" value="3"/>
</dbReference>
<evidence type="ECO:0000256" key="4">
    <source>
        <dbReference type="SAM" id="MobiDB-lite"/>
    </source>
</evidence>
<feature type="region of interest" description="Disordered" evidence="4">
    <location>
        <begin position="1481"/>
        <end position="1503"/>
    </location>
</feature>
<evidence type="ECO:0000313" key="6">
    <source>
        <dbReference type="EMBL" id="MBW19209.1"/>
    </source>
</evidence>
<dbReference type="SMART" id="SM00320">
    <property type="entry name" value="WD40"/>
    <property type="match status" value="2"/>
</dbReference>
<dbReference type="InterPro" id="IPR025574">
    <property type="entry name" value="Nucleoporin_FG_rpt"/>
</dbReference>
<feature type="compositionally biased region" description="Polar residues" evidence="4">
    <location>
        <begin position="1481"/>
        <end position="1502"/>
    </location>
</feature>
<dbReference type="InterPro" id="IPR039462">
    <property type="entry name" value="Nup159/Nup146_N"/>
</dbReference>
<proteinExistence type="predicted"/>
<dbReference type="PANTHER" id="PTHR23193">
    <property type="entry name" value="NUCLEAR PORE COMPLEX PROTEIN NUP"/>
    <property type="match status" value="1"/>
</dbReference>
<evidence type="ECO:0000259" key="5">
    <source>
        <dbReference type="Pfam" id="PF16755"/>
    </source>
</evidence>
<dbReference type="GO" id="GO:0005643">
    <property type="term" value="C:nuclear pore"/>
    <property type="evidence" value="ECO:0007669"/>
    <property type="project" value="UniProtKB-ARBA"/>
</dbReference>
<dbReference type="Pfam" id="PF16755">
    <property type="entry name" value="Beta-prop_NUP159_NUP214"/>
    <property type="match status" value="1"/>
</dbReference>
<comment type="subcellular location">
    <subcellularLocation>
        <location evidence="1">Nucleus</location>
    </subcellularLocation>
</comment>
<evidence type="ECO:0000256" key="1">
    <source>
        <dbReference type="ARBA" id="ARBA00004123"/>
    </source>
</evidence>
<name>A0A2H8TZ79_9HEMI</name>
<feature type="region of interest" description="Disordered" evidence="4">
    <location>
        <begin position="1618"/>
        <end position="1637"/>
    </location>
</feature>
<dbReference type="SUPFAM" id="SSF117289">
    <property type="entry name" value="Nucleoporin domain"/>
    <property type="match status" value="1"/>
</dbReference>
<dbReference type="Gene3D" id="2.130.10.10">
    <property type="entry name" value="YVTN repeat-like/Quinoprotein amine dehydrogenase"/>
    <property type="match status" value="1"/>
</dbReference>
<dbReference type="InterPro" id="IPR026054">
    <property type="entry name" value="Nucleoporin"/>
</dbReference>
<feature type="domain" description="Nucleoporin Nup159/Nup146 N-terminal" evidence="5">
    <location>
        <begin position="48"/>
        <end position="388"/>
    </location>
</feature>
<keyword evidence="2" id="KW-0813">Transport</keyword>
<dbReference type="EMBL" id="GFXV01007404">
    <property type="protein sequence ID" value="MBW19209.1"/>
    <property type="molecule type" value="Transcribed_RNA"/>
</dbReference>
<dbReference type="OrthoDB" id="248320at2759"/>
<reference evidence="6" key="1">
    <citation type="submission" date="2017-10" db="EMBL/GenBank/DDBJ databases">
        <title>Transcriptome Assembly of Sugarcane Aphid Adults.</title>
        <authorList>
            <person name="Scully E.D."/>
            <person name="Palmer N.A."/>
            <person name="Geib S.M."/>
            <person name="Sarath G."/>
            <person name="Sattler S.E."/>
        </authorList>
    </citation>
    <scope>NUCLEOTIDE SEQUENCE</scope>
    <source>
        <tissue evidence="6">Whole body</tissue>
    </source>
</reference>
<feature type="region of interest" description="Disordered" evidence="4">
    <location>
        <begin position="1738"/>
        <end position="1776"/>
    </location>
</feature>
<evidence type="ECO:0000256" key="3">
    <source>
        <dbReference type="ARBA" id="ARBA00023242"/>
    </source>
</evidence>
<gene>
    <name evidence="6" type="primary">Nup214_0</name>
</gene>
<dbReference type="InterPro" id="IPR001680">
    <property type="entry name" value="WD40_rpt"/>
</dbReference>
<dbReference type="InterPro" id="IPR015943">
    <property type="entry name" value="WD40/YVTN_repeat-like_dom_sf"/>
</dbReference>
<feature type="compositionally biased region" description="Low complexity" evidence="4">
    <location>
        <begin position="1193"/>
        <end position="1204"/>
    </location>
</feature>
<feature type="region of interest" description="Disordered" evidence="4">
    <location>
        <begin position="497"/>
        <end position="518"/>
    </location>
</feature>
<feature type="region of interest" description="Disordered" evidence="4">
    <location>
        <begin position="1069"/>
        <end position="1091"/>
    </location>
</feature>
<dbReference type="GO" id="GO:0008139">
    <property type="term" value="F:nuclear localization sequence binding"/>
    <property type="evidence" value="ECO:0007669"/>
    <property type="project" value="TreeGrafter"/>
</dbReference>
<organism evidence="6">
    <name type="scientific">Melanaphis sacchari</name>
    <dbReference type="NCBI Taxonomy" id="742174"/>
    <lineage>
        <taxon>Eukaryota</taxon>
        <taxon>Metazoa</taxon>
        <taxon>Ecdysozoa</taxon>
        <taxon>Arthropoda</taxon>
        <taxon>Hexapoda</taxon>
        <taxon>Insecta</taxon>
        <taxon>Pterygota</taxon>
        <taxon>Neoptera</taxon>
        <taxon>Paraneoptera</taxon>
        <taxon>Hemiptera</taxon>
        <taxon>Sternorrhyncha</taxon>
        <taxon>Aphidomorpha</taxon>
        <taxon>Aphidoidea</taxon>
        <taxon>Aphididae</taxon>
        <taxon>Aphidini</taxon>
        <taxon>Melanaphis</taxon>
    </lineage>
</organism>
<feature type="compositionally biased region" description="Basic and acidic residues" evidence="4">
    <location>
        <begin position="1077"/>
        <end position="1091"/>
    </location>
</feature>
<dbReference type="GO" id="GO:0017056">
    <property type="term" value="F:structural constituent of nuclear pore"/>
    <property type="evidence" value="ECO:0007669"/>
    <property type="project" value="TreeGrafter"/>
</dbReference>
<dbReference type="GO" id="GO:0006606">
    <property type="term" value="P:protein import into nucleus"/>
    <property type="evidence" value="ECO:0007669"/>
    <property type="project" value="TreeGrafter"/>
</dbReference>
<evidence type="ECO:0000256" key="2">
    <source>
        <dbReference type="ARBA" id="ARBA00022448"/>
    </source>
</evidence>
<feature type="compositionally biased region" description="Polar residues" evidence="4">
    <location>
        <begin position="1440"/>
        <end position="1460"/>
    </location>
</feature>
<protein>
    <submittedName>
        <fullName evidence="6">Nuclear pore complex protein Nup214</fullName>
    </submittedName>
</protein>
<feature type="region of interest" description="Disordered" evidence="4">
    <location>
        <begin position="1440"/>
        <end position="1462"/>
    </location>
</feature>
<dbReference type="PANTHER" id="PTHR23193:SF46">
    <property type="entry name" value="NUCLEAR PORE COMPLEX PROTEIN NUP214"/>
    <property type="match status" value="1"/>
</dbReference>
<feature type="region of interest" description="Disordered" evidence="4">
    <location>
        <begin position="1185"/>
        <end position="1212"/>
    </location>
</feature>
<sequence length="1776" mass="191070">MSTHVKGSCVDVLDFKCPAFCNLRIFKEGHQFDKYAAMIINSNRFGITFIASPNQLCLISMKHVRQLVGDFGVEKNTLTDFLRREIELDYSPNFLDLSCDEEYIAVAGILNSKTSIVIYSVEDLISKDYPSPLVVVELAATQESHVIDMSWNPGVKNSLACCLSDGSLHIIDLKDGGTYSVVSLPPQSSTLCLSWSPKGKQIIIGSSNGSLTQYKPELKAMKQYLPPTDVTGNVKPIKIKWISNFQFAVVYDFVDNIDNQQNLYILNTPKNAPVEFINFEQYVVMNSEQYRLNQYYTIFQQNWNLLFVGSSNCTEIGIMGINNENHWQCWMLETRPELPYRLDKQMYPIGMSLDLSSQMQIKQLSKSNEEIFLDPMPVLCVLSSDGILFMYHIENQLADSKNICKPPTEISDKIISRLFTTSSKINNLVIEPTSVTEIVEQGEEINVVDEKARGDHNESVLASYLETSTTSEVEQPQILDTPTISVVKPNIPEVSTETVTPVQNISSQTNLPDNNTSTDETVSQEMLKEVLEDVQIFQLQLEDILKLSLNTSTLKIGDEKDKEILMKKWTSLDSFFKELNETNRSQWVECKSLQKAVLDSIAWVEDSKSRLFFLKNPKFKCLLRNDSDEPFSKTLFDNIERTLYYIETQLTHVDDQLKARYDSYNPNNKELKIPCLETIYKSLVVNTNIVNKLKEKINYLYSTVEEMKYRTFKKLSLAPDVVQNTSKLHESRDVGLSKLSEQLLKITLDKDGVSAINSYNVAKKYSVLSANQRALSDSKVNKLQEWLKDFKTRRTKITRSQYANIDLSRPMCSTPLKSASKSKIHEKNIDFTPFVTKDNFVPTLPQPSTLLNKNYNISERNATDINLQPTSQHDLTQFQKPLLIPPTTQQKNPVTPIVAPCTPGFTLGSKPVLTNTVWNPMDNSSTPKPLAPNDYKGFTKDPIVFSTANTVPLFANNVTCTTVSSKNPVDFSLKTLTATPLNFSNSSNIVSTKSTLDVISGTTETKEKILSFNFSNVSTAKSEKTVQKSNGTSTFNFADSIKNKMDNLNNVPISTLSFEAPKTSETSSIFSGFNAENKSKNNQEKPSEKEATTFKFNSKPDTVSFSSFSFTTPKENISKSSESETKSFISVPTTSVTASFNFSLPPKTNPIVSEPVDSPTVSSSFGTVKTALDFSTVSATVESNVTESTPQVSESPTPIISEPITPEKEESPKFPVTASSAQIFEIPSTNVSIFGASIKSTSTTSIFGNSTTTTTTSQATIFSTPTNKTSAPSIFSTPTTTSAPSIFSTPTNTTCAPSIFSTPTSTTVSSIFGATTSTTNVSSIFGSPTNTSIAPSIFGASSTTASSSIFGNSIKSTSSIFGSPSTTTVSSMFGSITTTNTTSVFGSTAQTTTFGAPTTSSSIFGNPAAPATTSSSIFGNPTAPATTSSSIFGNPTAPATTSSSIFGNPTAPSTTSSSIFGNPAAPATTSSSIFGNPTAPATTSSSIFGNPTAPSTTSSSIFGNPAAPTSSGSIFGSPSSNTSSVFGAPVTTSTSSIFGSPSTTAASSGLFGSVAAAANQSSFGQPTLGFSSPGSAFGNMSLFGQSACSPSQPANSFAPAANPFAVNKTASSTPSLFSSQKSVFGQPPASTPNTGFGVQNSGFGATASTGFGSPAIVGQSNNLGFGSPPMFGSMGTTSSGFNQTPVFGGAATFGSTAPTFGQNAGNFGFGSAAQQPSTAFASLATQNTSPSFGNIAQNQNTGFASPTTPGFGQPQQTSPFKPQGTTFGGTSFSSWR</sequence>